<dbReference type="STRING" id="1742973.COMA2_160121"/>
<protein>
    <recommendedName>
        <fullName evidence="3">Glycosyl transferase family 28 C-terminal domain-containing protein</fullName>
    </recommendedName>
</protein>
<dbReference type="EMBL" id="CZPZ01000008">
    <property type="protein sequence ID" value="CUS34390.1"/>
    <property type="molecule type" value="Genomic_DNA"/>
</dbReference>
<reference evidence="2" key="1">
    <citation type="submission" date="2015-10" db="EMBL/GenBank/DDBJ databases">
        <authorList>
            <person name="Luecker S."/>
            <person name="Luecker S."/>
        </authorList>
    </citation>
    <scope>NUCLEOTIDE SEQUENCE [LARGE SCALE GENOMIC DNA]</scope>
</reference>
<evidence type="ECO:0000313" key="1">
    <source>
        <dbReference type="EMBL" id="CUS34390.1"/>
    </source>
</evidence>
<proteinExistence type="predicted"/>
<evidence type="ECO:0000313" key="2">
    <source>
        <dbReference type="Proteomes" id="UP000198736"/>
    </source>
</evidence>
<dbReference type="InterPro" id="IPR053205">
    <property type="entry name" value="GHMP_kinase_L-arabinokinase"/>
</dbReference>
<keyword evidence="2" id="KW-1185">Reference proteome</keyword>
<accession>A0A0S4LEP6</accession>
<name>A0A0S4LEP6_9BACT</name>
<dbReference type="Proteomes" id="UP000198736">
    <property type="component" value="Unassembled WGS sequence"/>
</dbReference>
<sequence>MPLIWAAISGHGLGHAAQVVPVLNALSRLIPDLRVLLRTTVTPAFFTERLLPPWDISSVLQDIGCVQKGPLTIDVEATWRRHHWFQSSWEERLQTEVAAMRSAGPDVVLADTPYVALAAGKAAAIPSVALVSFTWDLVLSEYTAPPSIDAQSILRSIRQAYAQADLALQITPGPRMEGFSRLIKIGPIAEPGTSVREQLARLLKLGDGERTVLVGFGGIPLDSLPFDKLESLTGYRFLFDGTVPSGSTRFVSVKSLPFSFKTLLASVDIIMTKPGYGTVVEAVAAHTPLMYVRRYNFADEQSLVDYLHQYGRGVELSLDDFTHGRWKESLHHVCSLSTPSEPARPATGAGEAAALLAQYFGAPRI</sequence>
<gene>
    <name evidence="1" type="ORF">COMA2_160121</name>
</gene>
<dbReference type="RefSeq" id="WP_090895719.1">
    <property type="nucleotide sequence ID" value="NZ_CZPZ01000008.1"/>
</dbReference>
<dbReference type="PANTHER" id="PTHR38134">
    <property type="entry name" value="SLR1395 PROTEIN"/>
    <property type="match status" value="1"/>
</dbReference>
<evidence type="ECO:0008006" key="3">
    <source>
        <dbReference type="Google" id="ProtNLM"/>
    </source>
</evidence>
<dbReference type="PANTHER" id="PTHR38134:SF2">
    <property type="entry name" value="GALACTOKINASE"/>
    <property type="match status" value="1"/>
</dbReference>
<dbReference type="AlphaFoldDB" id="A0A0S4LEP6"/>
<organism evidence="1 2">
    <name type="scientific">Candidatus Nitrospira nitrificans</name>
    <dbReference type="NCBI Taxonomy" id="1742973"/>
    <lineage>
        <taxon>Bacteria</taxon>
        <taxon>Pseudomonadati</taxon>
        <taxon>Nitrospirota</taxon>
        <taxon>Nitrospiria</taxon>
        <taxon>Nitrospirales</taxon>
        <taxon>Nitrospiraceae</taxon>
        <taxon>Nitrospira</taxon>
    </lineage>
</organism>
<dbReference type="SUPFAM" id="SSF53756">
    <property type="entry name" value="UDP-Glycosyltransferase/glycogen phosphorylase"/>
    <property type="match status" value="1"/>
</dbReference>
<dbReference type="Gene3D" id="3.40.50.2000">
    <property type="entry name" value="Glycogen Phosphorylase B"/>
    <property type="match status" value="1"/>
</dbReference>